<dbReference type="InterPro" id="IPR011990">
    <property type="entry name" value="TPR-like_helical_dom_sf"/>
</dbReference>
<evidence type="ECO:0000313" key="12">
    <source>
        <dbReference type="Proteomes" id="UP000440198"/>
    </source>
</evidence>
<dbReference type="EMBL" id="VWAG01000026">
    <property type="protein sequence ID" value="KAA5255449.1"/>
    <property type="molecule type" value="Genomic_DNA"/>
</dbReference>
<evidence type="ECO:0000313" key="9">
    <source>
        <dbReference type="EMBL" id="KAA5229021.1"/>
    </source>
</evidence>
<evidence type="ECO:0000259" key="7">
    <source>
        <dbReference type="Pfam" id="PF07980"/>
    </source>
</evidence>
<feature type="chain" id="PRO_5044658368" evidence="6">
    <location>
        <begin position="21"/>
        <end position="506"/>
    </location>
</feature>
<dbReference type="AlphaFoldDB" id="A0A7J4YL70"/>
<comment type="similarity">
    <text evidence="2">Belongs to the SusD family.</text>
</comment>
<name>A0A7J4YL70_9BACE</name>
<evidence type="ECO:0000256" key="2">
    <source>
        <dbReference type="ARBA" id="ARBA00006275"/>
    </source>
</evidence>
<comment type="subcellular location">
    <subcellularLocation>
        <location evidence="1">Cell outer membrane</location>
    </subcellularLocation>
</comment>
<keyword evidence="3 6" id="KW-0732">Signal</keyword>
<proteinExistence type="inferred from homology"/>
<evidence type="ECO:0000256" key="5">
    <source>
        <dbReference type="ARBA" id="ARBA00023237"/>
    </source>
</evidence>
<evidence type="ECO:0000256" key="3">
    <source>
        <dbReference type="ARBA" id="ARBA00022729"/>
    </source>
</evidence>
<dbReference type="InterPro" id="IPR012944">
    <property type="entry name" value="SusD_RagB_dom"/>
</dbReference>
<evidence type="ECO:0000313" key="10">
    <source>
        <dbReference type="EMBL" id="KAA5255449.1"/>
    </source>
</evidence>
<dbReference type="InterPro" id="IPR033985">
    <property type="entry name" value="SusD-like_N"/>
</dbReference>
<organism evidence="9 11">
    <name type="scientific">Bacteroides finegoldii</name>
    <dbReference type="NCBI Taxonomy" id="338188"/>
    <lineage>
        <taxon>Bacteria</taxon>
        <taxon>Pseudomonadati</taxon>
        <taxon>Bacteroidota</taxon>
        <taxon>Bacteroidia</taxon>
        <taxon>Bacteroidales</taxon>
        <taxon>Bacteroidaceae</taxon>
        <taxon>Bacteroides</taxon>
    </lineage>
</organism>
<feature type="domain" description="RagB/SusD" evidence="7">
    <location>
        <begin position="316"/>
        <end position="476"/>
    </location>
</feature>
<dbReference type="Pfam" id="PF14322">
    <property type="entry name" value="SusD-like_3"/>
    <property type="match status" value="1"/>
</dbReference>
<comment type="caution">
    <text evidence="9">The sequence shown here is derived from an EMBL/GenBank/DDBJ whole genome shotgun (WGS) entry which is preliminary data.</text>
</comment>
<keyword evidence="4" id="KW-0472">Membrane</keyword>
<sequence>MTMNKKRILYIVAACTLSFAQMGCSDLLDQAPQGELIDTDLVGGTYESEIFGMYAAMRDYALTSGTTALAIHSFRSEDAEKGSTSTDGAGAAKMYDEFNYDASDGMLQGYWSANYSLIHKVNTLLESMKAGNLTDGNLVNKAEALFFRAYCYFNLVRAFGEVPLIDFKINQSSDANIPKSSVNDIYALIDRDLTEAEKYLPRTWESKYIGRLTWGAARSLHARTYMMRNDWSNLWTAATDVINSGIYNLNTPFNDIFRESGENCSESIFELQCTATSSLPESEDIGSKFALVQGVRGSGEWNMGWGWNTPTETLANAFEAGDPRKDETLLYFIKVGESPSLIPANQPYNEKPVATNDVIAKYFNKKAYTNPTYRAKYTKFGFWFNIRLIRYADVVLMAAEAAIEQNNTKSAKDYLEMVRSRARGKNINILPKITTDDQVKLRNAIRQERRAELAMEFDRFYDLVRWGIAEDVLGSFGYQKKHALLPLPQEEIDKSNGVLKQNPDYL</sequence>
<evidence type="ECO:0000256" key="4">
    <source>
        <dbReference type="ARBA" id="ARBA00023136"/>
    </source>
</evidence>
<dbReference type="Proteomes" id="UP000421791">
    <property type="component" value="Unassembled WGS sequence"/>
</dbReference>
<keyword evidence="5" id="KW-0998">Cell outer membrane</keyword>
<dbReference type="SUPFAM" id="SSF48452">
    <property type="entry name" value="TPR-like"/>
    <property type="match status" value="1"/>
</dbReference>
<evidence type="ECO:0000256" key="1">
    <source>
        <dbReference type="ARBA" id="ARBA00004442"/>
    </source>
</evidence>
<gene>
    <name evidence="10" type="ORF">F2Z09_13820</name>
    <name evidence="9" type="ORF">F2Z22_15785</name>
</gene>
<dbReference type="RefSeq" id="WP_007755698.1">
    <property type="nucleotide sequence ID" value="NZ_JADOZO010000521.1"/>
</dbReference>
<protein>
    <submittedName>
        <fullName evidence="9">RagB/SusD family nutrient uptake outer membrane protein</fullName>
    </submittedName>
</protein>
<dbReference type="CDD" id="cd08977">
    <property type="entry name" value="SusD"/>
    <property type="match status" value="1"/>
</dbReference>
<evidence type="ECO:0000259" key="8">
    <source>
        <dbReference type="Pfam" id="PF14322"/>
    </source>
</evidence>
<dbReference type="GeneID" id="92987689"/>
<feature type="domain" description="SusD-like N-terminal" evidence="8">
    <location>
        <begin position="87"/>
        <end position="226"/>
    </location>
</feature>
<evidence type="ECO:0000313" key="11">
    <source>
        <dbReference type="Proteomes" id="UP000421791"/>
    </source>
</evidence>
<dbReference type="Proteomes" id="UP000440198">
    <property type="component" value="Unassembled WGS sequence"/>
</dbReference>
<dbReference type="EMBL" id="VWAK01000030">
    <property type="protein sequence ID" value="KAA5229021.1"/>
    <property type="molecule type" value="Genomic_DNA"/>
</dbReference>
<reference evidence="11 12" key="1">
    <citation type="journal article" date="2019" name="Nat. Med.">
        <title>A library of human gut bacterial isolates paired with longitudinal multiomics data enables mechanistic microbiome research.</title>
        <authorList>
            <person name="Poyet M."/>
            <person name="Groussin M."/>
            <person name="Gibbons S.M."/>
            <person name="Avila-Pacheco J."/>
            <person name="Jiang X."/>
            <person name="Kearney S.M."/>
            <person name="Perrotta A.R."/>
            <person name="Berdy B."/>
            <person name="Zhao S."/>
            <person name="Lieberman T.D."/>
            <person name="Swanson P.K."/>
            <person name="Smith M."/>
            <person name="Roesemann S."/>
            <person name="Alexander J.E."/>
            <person name="Rich S.A."/>
            <person name="Livny J."/>
            <person name="Vlamakis H."/>
            <person name="Clish C."/>
            <person name="Bullock K."/>
            <person name="Deik A."/>
            <person name="Scott J."/>
            <person name="Pierce K.A."/>
            <person name="Xavier R.J."/>
            <person name="Alm E.J."/>
        </authorList>
    </citation>
    <scope>NUCLEOTIDE SEQUENCE [LARGE SCALE GENOMIC DNA]</scope>
    <source>
        <strain evidence="10 12">BIOML-A2</strain>
        <strain evidence="9 11">BIOML-A6</strain>
    </source>
</reference>
<evidence type="ECO:0000256" key="6">
    <source>
        <dbReference type="SAM" id="SignalP"/>
    </source>
</evidence>
<accession>A0A7J4YL70</accession>
<feature type="signal peptide" evidence="6">
    <location>
        <begin position="1"/>
        <end position="20"/>
    </location>
</feature>
<dbReference type="GO" id="GO:0009279">
    <property type="term" value="C:cell outer membrane"/>
    <property type="evidence" value="ECO:0007669"/>
    <property type="project" value="UniProtKB-SubCell"/>
</dbReference>
<dbReference type="Pfam" id="PF07980">
    <property type="entry name" value="SusD_RagB"/>
    <property type="match status" value="1"/>
</dbReference>
<keyword evidence="12" id="KW-1185">Reference proteome</keyword>
<dbReference type="Gene3D" id="1.25.40.390">
    <property type="match status" value="1"/>
</dbReference>